<feature type="domain" description="YncI copper-binding" evidence="2">
    <location>
        <begin position="89"/>
        <end position="150"/>
    </location>
</feature>
<reference evidence="3 4" key="1">
    <citation type="submission" date="2019-10" db="EMBL/GenBank/DDBJ databases">
        <title>Whole genome shotgun sequence of Acrocarpospora pleiomorpha NBRC 16267.</title>
        <authorList>
            <person name="Ichikawa N."/>
            <person name="Kimura A."/>
            <person name="Kitahashi Y."/>
            <person name="Komaki H."/>
            <person name="Oguchi A."/>
        </authorList>
    </citation>
    <scope>NUCLEOTIDE SEQUENCE [LARGE SCALE GENOMIC DNA]</scope>
    <source>
        <strain evidence="3 4">NBRC 16267</strain>
    </source>
</reference>
<evidence type="ECO:0000313" key="4">
    <source>
        <dbReference type="Proteomes" id="UP000377595"/>
    </source>
</evidence>
<keyword evidence="1" id="KW-0732">Signal</keyword>
<dbReference type="Pfam" id="PF07987">
    <property type="entry name" value="DUF1775"/>
    <property type="match status" value="1"/>
</dbReference>
<dbReference type="EMBL" id="BLAF01000005">
    <property type="protein sequence ID" value="GES17931.1"/>
    <property type="molecule type" value="Genomic_DNA"/>
</dbReference>
<sequence>MRSVCRAVRAAGVALAAVVLALLPAAPALAHVLLESAQPNGDGSVTLTFSFDHGCDGQPTEALVVRVPAGSSVLSAGQPVGWRNVVKGNTVEWTGPGIADGTKAAFTLKARLSGKVGTPLLFPTTQRCGGGKGYEWIGVDDASEEPAPRLIATAAVLDPALNPAPPPAVGADGADDVQVAVALGAFTALAALTAHLTRRRLRRPDPGPTASSV</sequence>
<organism evidence="3 4">
    <name type="scientific">Acrocarpospora pleiomorpha</name>
    <dbReference type="NCBI Taxonomy" id="90975"/>
    <lineage>
        <taxon>Bacteria</taxon>
        <taxon>Bacillati</taxon>
        <taxon>Actinomycetota</taxon>
        <taxon>Actinomycetes</taxon>
        <taxon>Streptosporangiales</taxon>
        <taxon>Streptosporangiaceae</taxon>
        <taxon>Acrocarpospora</taxon>
    </lineage>
</organism>
<feature type="signal peptide" evidence="1">
    <location>
        <begin position="1"/>
        <end position="30"/>
    </location>
</feature>
<feature type="chain" id="PRO_5024397787" description="YncI copper-binding domain-containing protein" evidence="1">
    <location>
        <begin position="31"/>
        <end position="213"/>
    </location>
</feature>
<dbReference type="Gene3D" id="2.60.40.2230">
    <property type="entry name" value="Uncharacterised protein YcnI-like PF07987, DUF1775"/>
    <property type="match status" value="1"/>
</dbReference>
<dbReference type="RefSeq" id="WP_155343072.1">
    <property type="nucleotide sequence ID" value="NZ_BAAAHM010000011.1"/>
</dbReference>
<dbReference type="OrthoDB" id="9810871at2"/>
<protein>
    <recommendedName>
        <fullName evidence="2">YncI copper-binding domain-containing protein</fullName>
    </recommendedName>
</protein>
<proteinExistence type="predicted"/>
<dbReference type="InterPro" id="IPR038507">
    <property type="entry name" value="YcnI-like_sf"/>
</dbReference>
<evidence type="ECO:0000313" key="3">
    <source>
        <dbReference type="EMBL" id="GES17931.1"/>
    </source>
</evidence>
<gene>
    <name evidence="3" type="ORF">Aple_008260</name>
</gene>
<comment type="caution">
    <text evidence="3">The sequence shown here is derived from an EMBL/GenBank/DDBJ whole genome shotgun (WGS) entry which is preliminary data.</text>
</comment>
<name>A0A5M3XEE4_9ACTN</name>
<evidence type="ECO:0000259" key="2">
    <source>
        <dbReference type="Pfam" id="PF07987"/>
    </source>
</evidence>
<evidence type="ECO:0000256" key="1">
    <source>
        <dbReference type="SAM" id="SignalP"/>
    </source>
</evidence>
<dbReference type="Proteomes" id="UP000377595">
    <property type="component" value="Unassembled WGS sequence"/>
</dbReference>
<accession>A0A5M3XEE4</accession>
<keyword evidence="4" id="KW-1185">Reference proteome</keyword>
<dbReference type="InterPro" id="IPR012533">
    <property type="entry name" value="YcnI-copper_dom"/>
</dbReference>
<dbReference type="AlphaFoldDB" id="A0A5M3XEE4"/>